<dbReference type="OrthoDB" id="74764at2759"/>
<dbReference type="EMBL" id="GG698910">
    <property type="protein sequence ID" value="EEU40011.1"/>
    <property type="molecule type" value="Genomic_DNA"/>
</dbReference>
<evidence type="ECO:0000313" key="1">
    <source>
        <dbReference type="EMBL" id="EEU40011.1"/>
    </source>
</evidence>
<reference evidence="1 2" key="1">
    <citation type="journal article" date="2009" name="PLoS Genet.">
        <title>The genome of Nectria haematococca: contribution of supernumerary chromosomes to gene expansion.</title>
        <authorList>
            <person name="Coleman J.J."/>
            <person name="Rounsley S.D."/>
            <person name="Rodriguez-Carres M."/>
            <person name="Kuo A."/>
            <person name="Wasmann C.C."/>
            <person name="Grimwood J."/>
            <person name="Schmutz J."/>
            <person name="Taga M."/>
            <person name="White G.J."/>
            <person name="Zhou S."/>
            <person name="Schwartz D.C."/>
            <person name="Freitag M."/>
            <person name="Ma L.J."/>
            <person name="Danchin E.G."/>
            <person name="Henrissat B."/>
            <person name="Coutinho P.M."/>
            <person name="Nelson D.R."/>
            <person name="Straney D."/>
            <person name="Napoli C.A."/>
            <person name="Barker B.M."/>
            <person name="Gribskov M."/>
            <person name="Rep M."/>
            <person name="Kroken S."/>
            <person name="Molnar I."/>
            <person name="Rensing C."/>
            <person name="Kennell J.C."/>
            <person name="Zamora J."/>
            <person name="Farman M.L."/>
            <person name="Selker E.U."/>
            <person name="Salamov A."/>
            <person name="Shapiro H."/>
            <person name="Pangilinan J."/>
            <person name="Lindquist E."/>
            <person name="Lamers C."/>
            <person name="Grigoriev I.V."/>
            <person name="Geiser D.M."/>
            <person name="Covert S.F."/>
            <person name="Temporini E."/>
            <person name="Vanetten H.D."/>
        </authorList>
    </citation>
    <scope>NUCLEOTIDE SEQUENCE [LARGE SCALE GENOMIC DNA]</scope>
    <source>
        <strain evidence="2">ATCC MYA-4622 / CBS 123669 / FGSC 9596 / NRRL 45880 / 77-13-4</strain>
    </source>
</reference>
<dbReference type="eggNOG" id="ENOG502RF3Q">
    <property type="taxonomic scope" value="Eukaryota"/>
</dbReference>
<dbReference type="HOGENOM" id="CLU_1627534_0_0_1"/>
<gene>
    <name evidence="1" type="ORF">NECHADRAFT_75870</name>
</gene>
<sequence>MKPAGLFRAFFGAALIAETVAFFRVTCAPWKRERIDSLISPGAEIVAHINGWQKNVTVPVKVGIFHVYYQGQENSPGLYPEDFALISGNPKITEDEIREAGGNGINWHFDESDELKEKWQFPKKRGTGWLRGNIPFPGWVVKDEALGRYRACNDTGHCVNIGS</sequence>
<dbReference type="AlphaFoldDB" id="C7Z5U3"/>
<dbReference type="VEuPathDB" id="FungiDB:NECHADRAFT_75870"/>
<dbReference type="KEGG" id="nhe:NECHADRAFT_75870"/>
<keyword evidence="2" id="KW-1185">Reference proteome</keyword>
<accession>C7Z5U3</accession>
<dbReference type="Proteomes" id="UP000005206">
    <property type="component" value="Chromosome 2"/>
</dbReference>
<dbReference type="GeneID" id="9678402"/>
<name>C7Z5U3_FUSV7</name>
<dbReference type="InParanoid" id="C7Z5U3"/>
<protein>
    <submittedName>
        <fullName evidence="1">Uncharacterized protein</fullName>
    </submittedName>
</protein>
<evidence type="ECO:0000313" key="2">
    <source>
        <dbReference type="Proteomes" id="UP000005206"/>
    </source>
</evidence>
<organism evidence="1 2">
    <name type="scientific">Fusarium vanettenii (strain ATCC MYA-4622 / CBS 123669 / FGSC 9596 / NRRL 45880 / 77-13-4)</name>
    <name type="common">Fusarium solani subsp. pisi</name>
    <dbReference type="NCBI Taxonomy" id="660122"/>
    <lineage>
        <taxon>Eukaryota</taxon>
        <taxon>Fungi</taxon>
        <taxon>Dikarya</taxon>
        <taxon>Ascomycota</taxon>
        <taxon>Pezizomycotina</taxon>
        <taxon>Sordariomycetes</taxon>
        <taxon>Hypocreomycetidae</taxon>
        <taxon>Hypocreales</taxon>
        <taxon>Nectriaceae</taxon>
        <taxon>Fusarium</taxon>
        <taxon>Fusarium solani species complex</taxon>
        <taxon>Fusarium vanettenii</taxon>
    </lineage>
</organism>
<proteinExistence type="predicted"/>
<dbReference type="RefSeq" id="XP_003045724.1">
    <property type="nucleotide sequence ID" value="XM_003045678.1"/>
</dbReference>